<dbReference type="Proteomes" id="UP000887540">
    <property type="component" value="Unplaced"/>
</dbReference>
<dbReference type="AlphaFoldDB" id="A0A914CRT9"/>
<accession>A0A914CRT9</accession>
<reference evidence="2" key="1">
    <citation type="submission" date="2022-11" db="UniProtKB">
        <authorList>
            <consortium name="WormBaseParasite"/>
        </authorList>
    </citation>
    <scope>IDENTIFICATION</scope>
</reference>
<sequence>MSATKKITKFDDKNVTTRKTQSVSEPPVLDNATILAEFKKIALTIHAQPQLDSPIGQAAAKLVSLFQDHVVPKLSNYLSPQEIERQRSVVIQGLPELDSSALNLERRIHEIKAVCGILDQIGVEANLVATYRLGQRNDDQAKTPPPRLLKVIFATRQMQRQVISNAKKLRSIAHFKKVFIQPSLTKEQRDHQFELRKELRERRDKGEDVEIRNNKVVLKKSGNGQH</sequence>
<evidence type="ECO:0000313" key="1">
    <source>
        <dbReference type="Proteomes" id="UP000887540"/>
    </source>
</evidence>
<dbReference type="WBParaSite" id="ACRNAN_scaffold13842.g29656.t1">
    <property type="protein sequence ID" value="ACRNAN_scaffold13842.g29656.t1"/>
    <property type="gene ID" value="ACRNAN_scaffold13842.g29656"/>
</dbReference>
<keyword evidence="1" id="KW-1185">Reference proteome</keyword>
<protein>
    <submittedName>
        <fullName evidence="2">Uncharacterized protein</fullName>
    </submittedName>
</protein>
<name>A0A914CRT9_9BILA</name>
<organism evidence="1 2">
    <name type="scientific">Acrobeloides nanus</name>
    <dbReference type="NCBI Taxonomy" id="290746"/>
    <lineage>
        <taxon>Eukaryota</taxon>
        <taxon>Metazoa</taxon>
        <taxon>Ecdysozoa</taxon>
        <taxon>Nematoda</taxon>
        <taxon>Chromadorea</taxon>
        <taxon>Rhabditida</taxon>
        <taxon>Tylenchina</taxon>
        <taxon>Cephalobomorpha</taxon>
        <taxon>Cephaloboidea</taxon>
        <taxon>Cephalobidae</taxon>
        <taxon>Acrobeloides</taxon>
    </lineage>
</organism>
<proteinExistence type="predicted"/>
<evidence type="ECO:0000313" key="2">
    <source>
        <dbReference type="WBParaSite" id="ACRNAN_scaffold13842.g29656.t1"/>
    </source>
</evidence>